<dbReference type="PANTHER" id="PTHR31726">
    <property type="entry name" value="PROTEIN ICE2"/>
    <property type="match status" value="1"/>
</dbReference>
<dbReference type="GO" id="GO:0097038">
    <property type="term" value="C:perinuclear endoplasmic reticulum"/>
    <property type="evidence" value="ECO:0007669"/>
    <property type="project" value="TreeGrafter"/>
</dbReference>
<dbReference type="InterPro" id="IPR013635">
    <property type="entry name" value="Ice2"/>
</dbReference>
<keyword evidence="4" id="KW-0472">Membrane</keyword>
<dbReference type="PANTHER" id="PTHR31726:SF2">
    <property type="entry name" value="PROTEIN ICE2"/>
    <property type="match status" value="1"/>
</dbReference>
<feature type="transmembrane region" description="Helical" evidence="4">
    <location>
        <begin position="586"/>
        <end position="605"/>
    </location>
</feature>
<feature type="compositionally biased region" description="Acidic residues" evidence="3">
    <location>
        <begin position="529"/>
        <end position="549"/>
    </location>
</feature>
<comment type="caution">
    <text evidence="5">The sequence shown here is derived from an EMBL/GenBank/DDBJ whole genome shotgun (WGS) entry which is preliminary data.</text>
</comment>
<reference evidence="5" key="2">
    <citation type="submission" date="2020-01" db="EMBL/GenBank/DDBJ databases">
        <authorList>
            <person name="Perkins V."/>
            <person name="Lessard M.-H."/>
            <person name="Dugat-Bony E."/>
            <person name="Frenette M."/>
            <person name="Labrie S."/>
        </authorList>
    </citation>
    <scope>NUCLEOTIDE SEQUENCE</scope>
    <source>
        <strain evidence="5">LMA-70</strain>
    </source>
</reference>
<evidence type="ECO:0000256" key="2">
    <source>
        <dbReference type="PROSITE-ProRule" id="PRU00708"/>
    </source>
</evidence>
<feature type="transmembrane region" description="Helical" evidence="4">
    <location>
        <begin position="393"/>
        <end position="420"/>
    </location>
</feature>
<dbReference type="GO" id="GO:0032541">
    <property type="term" value="C:cortical endoplasmic reticulum"/>
    <property type="evidence" value="ECO:0007669"/>
    <property type="project" value="TreeGrafter"/>
</dbReference>
<gene>
    <name evidence="5" type="ORF">DV451_003938</name>
</gene>
<sequence>MHKIEKLREQLEQVHNKSISSTNLFYQFGLKSRQQEIVNESVKDFQNGKFRPNRVTMMISIMNEGSKRNIEGIKSLYETLFQEGYLIDISIVNVVLKAFILCQQAEQAEVLYQSIVTQSKLRIAPGSTPDFIPSNSVLLKKAILIDNVVQILKENQVPVNVVKLRVPLIPDEFTYLNMFTHYSRKGGDLNRCLSVLEDMNRLEFEPTFAIYMRAYSGFRRNQKSTSSWNRNGLKVLTQILCDHYQRMSKRTPLSTKSEFVEPPASNASLGQQVQSEVSHVWLLIIQSWACFVKNATPLFTTLEGFCTLLFIQTAGRFSSWLVKKSDSWMILHLLTSSCTITGSMYFLYRIYTFPVTISLVSAILIGVVLTLSAIIGLYGIISARGNTVESSLLFAYIVYCLYYTFTDFQSSITASSFLYFFSSSSRPDIPPLPPVIINGYTNLVSTVAALVPASFKTVFQFLQGAVSTVTPSVFVSLFYRLAVFFAATRIVPIVHNVSQSRRNSISVSEPAEPVIASPRKYEKSRDYALDEDDEDEDLITGEEEDDDDQITMVNDKPASASPSSASTLANGAGEQLVGSKTRAIQVLIYSYAPCILIAIYTHLLIQHLSLFHLASSVSATDGPFNTTSTVASTGTFASFNTTNTNIFGGNSSNSISINGSVYASYESLLSTLATAQQNWWVIVSIRDSWQFWCWVNMFSTLFLYTLELVYGKKTDIDNHHWDEIKALK</sequence>
<dbReference type="GO" id="GO:0048309">
    <property type="term" value="P:endoplasmic reticulum inheritance"/>
    <property type="evidence" value="ECO:0007669"/>
    <property type="project" value="TreeGrafter"/>
</dbReference>
<dbReference type="GO" id="GO:0000921">
    <property type="term" value="P:septin ring assembly"/>
    <property type="evidence" value="ECO:0007669"/>
    <property type="project" value="TreeGrafter"/>
</dbReference>
<feature type="transmembrane region" description="Helical" evidence="4">
    <location>
        <begin position="689"/>
        <end position="710"/>
    </location>
</feature>
<comment type="subcellular location">
    <subcellularLocation>
        <location evidence="1">Mitochondrion</location>
    </subcellularLocation>
</comment>
<dbReference type="InterPro" id="IPR011990">
    <property type="entry name" value="TPR-like_helical_dom_sf"/>
</dbReference>
<dbReference type="Proteomes" id="UP000750522">
    <property type="component" value="Unassembled WGS sequence"/>
</dbReference>
<dbReference type="PROSITE" id="PS51375">
    <property type="entry name" value="PPR"/>
    <property type="match status" value="1"/>
</dbReference>
<evidence type="ECO:0000256" key="3">
    <source>
        <dbReference type="SAM" id="MobiDB-lite"/>
    </source>
</evidence>
<dbReference type="InterPro" id="IPR002885">
    <property type="entry name" value="PPR_rpt"/>
</dbReference>
<dbReference type="Gene3D" id="1.25.40.10">
    <property type="entry name" value="Tetratricopeptide repeat domain"/>
    <property type="match status" value="1"/>
</dbReference>
<dbReference type="GO" id="GO:0005739">
    <property type="term" value="C:mitochondrion"/>
    <property type="evidence" value="ECO:0007669"/>
    <property type="project" value="UniProtKB-SubCell"/>
</dbReference>
<feature type="compositionally biased region" description="Low complexity" evidence="3">
    <location>
        <begin position="557"/>
        <end position="566"/>
    </location>
</feature>
<organism evidence="5 6">
    <name type="scientific">Geotrichum candidum</name>
    <name type="common">Oospora lactis</name>
    <name type="synonym">Dipodascus geotrichum</name>
    <dbReference type="NCBI Taxonomy" id="1173061"/>
    <lineage>
        <taxon>Eukaryota</taxon>
        <taxon>Fungi</taxon>
        <taxon>Dikarya</taxon>
        <taxon>Ascomycota</taxon>
        <taxon>Saccharomycotina</taxon>
        <taxon>Dipodascomycetes</taxon>
        <taxon>Dipodascales</taxon>
        <taxon>Dipodascaceae</taxon>
        <taxon>Geotrichum</taxon>
    </lineage>
</organism>
<keyword evidence="4" id="KW-1133">Transmembrane helix</keyword>
<feature type="region of interest" description="Disordered" evidence="3">
    <location>
        <begin position="522"/>
        <end position="569"/>
    </location>
</feature>
<reference evidence="5" key="1">
    <citation type="journal article" date="2020" name="Front. Microbiol.">
        <title>Phenotypic and Genetic Characterization of the Cheese Ripening Yeast Geotrichum candidum.</title>
        <authorList>
            <person name="Perkins V."/>
            <person name="Vignola S."/>
            <person name="Lessard M.H."/>
            <person name="Plante P.L."/>
            <person name="Corbeil J."/>
            <person name="Dugat-Bony E."/>
            <person name="Frenette M."/>
            <person name="Labrie S."/>
        </authorList>
    </citation>
    <scope>NUCLEOTIDE SEQUENCE</scope>
    <source>
        <strain evidence="5">LMA-70</strain>
    </source>
</reference>
<feature type="transmembrane region" description="Helical" evidence="4">
    <location>
        <begin position="355"/>
        <end position="381"/>
    </location>
</feature>
<dbReference type="AlphaFoldDB" id="A0A9P5G318"/>
<name>A0A9P5G318_GEOCN</name>
<feature type="repeat" description="PPR" evidence="2">
    <location>
        <begin position="171"/>
        <end position="206"/>
    </location>
</feature>
<evidence type="ECO:0000256" key="4">
    <source>
        <dbReference type="SAM" id="Phobius"/>
    </source>
</evidence>
<feature type="transmembrane region" description="Helical" evidence="4">
    <location>
        <begin position="328"/>
        <end position="348"/>
    </location>
</feature>
<dbReference type="GO" id="GO:0005789">
    <property type="term" value="C:endoplasmic reticulum membrane"/>
    <property type="evidence" value="ECO:0007669"/>
    <property type="project" value="TreeGrafter"/>
</dbReference>
<dbReference type="Pfam" id="PF08426">
    <property type="entry name" value="ICE2"/>
    <property type="match status" value="1"/>
</dbReference>
<proteinExistence type="predicted"/>
<keyword evidence="4" id="KW-0812">Transmembrane</keyword>
<evidence type="ECO:0000256" key="1">
    <source>
        <dbReference type="ARBA" id="ARBA00004173"/>
    </source>
</evidence>
<evidence type="ECO:0000313" key="5">
    <source>
        <dbReference type="EMBL" id="KAF5097176.1"/>
    </source>
</evidence>
<dbReference type="EMBL" id="QQZK01000098">
    <property type="protein sequence ID" value="KAF5097176.1"/>
    <property type="molecule type" value="Genomic_DNA"/>
</dbReference>
<protein>
    <submittedName>
        <fullName evidence="5">Uncharacterized protein</fullName>
    </submittedName>
</protein>
<evidence type="ECO:0000313" key="6">
    <source>
        <dbReference type="Proteomes" id="UP000750522"/>
    </source>
</evidence>
<accession>A0A9P5G318</accession>